<dbReference type="GO" id="GO:0016787">
    <property type="term" value="F:hydrolase activity"/>
    <property type="evidence" value="ECO:0007669"/>
    <property type="project" value="UniProtKB-KW"/>
</dbReference>
<dbReference type="InterPro" id="IPR003607">
    <property type="entry name" value="HD/PDEase_dom"/>
</dbReference>
<evidence type="ECO:0000313" key="4">
    <source>
        <dbReference type="Proteomes" id="UP000186777"/>
    </source>
</evidence>
<evidence type="ECO:0000259" key="2">
    <source>
        <dbReference type="PROSITE" id="PS51831"/>
    </source>
</evidence>
<name>A0A1Q6R6A2_9FIRM</name>
<protein>
    <submittedName>
        <fullName evidence="3">Hydrolase</fullName>
    </submittedName>
</protein>
<dbReference type="STRING" id="626940.BHW43_05300"/>
<dbReference type="CDD" id="cd00077">
    <property type="entry name" value="HDc"/>
    <property type="match status" value="1"/>
</dbReference>
<dbReference type="Proteomes" id="UP000186777">
    <property type="component" value="Unassembled WGS sequence"/>
</dbReference>
<evidence type="ECO:0000256" key="1">
    <source>
        <dbReference type="ARBA" id="ARBA00022801"/>
    </source>
</evidence>
<dbReference type="NCBIfam" id="TIGR00277">
    <property type="entry name" value="HDIG"/>
    <property type="match status" value="1"/>
</dbReference>
<evidence type="ECO:0000313" key="3">
    <source>
        <dbReference type="EMBL" id="OLA37810.1"/>
    </source>
</evidence>
<dbReference type="EMBL" id="MNTG01000027">
    <property type="protein sequence ID" value="OLA37810.1"/>
    <property type="molecule type" value="Genomic_DNA"/>
</dbReference>
<dbReference type="RefSeq" id="WP_303679783.1">
    <property type="nucleotide sequence ID" value="NZ_MNTG01000027.1"/>
</dbReference>
<dbReference type="GO" id="GO:0031125">
    <property type="term" value="P:rRNA 3'-end processing"/>
    <property type="evidence" value="ECO:0007669"/>
    <property type="project" value="TreeGrafter"/>
</dbReference>
<reference evidence="3 4" key="1">
    <citation type="journal article" date="2016" name="Nat. Biotechnol.">
        <title>Measurement of bacterial replication rates in microbial communities.</title>
        <authorList>
            <person name="Brown C.T."/>
            <person name="Olm M.R."/>
            <person name="Thomas B.C."/>
            <person name="Banfield J.F."/>
        </authorList>
    </citation>
    <scope>NUCLEOTIDE SEQUENCE [LARGE SCALE GENOMIC DNA]</scope>
    <source>
        <strain evidence="3">46_33</strain>
    </source>
</reference>
<organism evidence="3 4">
    <name type="scientific">Phascolarctobacterium succinatutens</name>
    <dbReference type="NCBI Taxonomy" id="626940"/>
    <lineage>
        <taxon>Bacteria</taxon>
        <taxon>Bacillati</taxon>
        <taxon>Bacillota</taxon>
        <taxon>Negativicutes</taxon>
        <taxon>Acidaminococcales</taxon>
        <taxon>Acidaminococcaceae</taxon>
        <taxon>Phascolarctobacterium</taxon>
    </lineage>
</organism>
<feature type="domain" description="HD" evidence="2">
    <location>
        <begin position="161"/>
        <end position="280"/>
    </location>
</feature>
<dbReference type="InterPro" id="IPR006674">
    <property type="entry name" value="HD_domain"/>
</dbReference>
<gene>
    <name evidence="3" type="ORF">BHW43_05300</name>
</gene>
<keyword evidence="1 3" id="KW-0378">Hydrolase</keyword>
<dbReference type="InterPro" id="IPR050798">
    <property type="entry name" value="YhaM_exoribonuc/phosphodiest"/>
</dbReference>
<dbReference type="InterPro" id="IPR006675">
    <property type="entry name" value="HDIG_dom"/>
</dbReference>
<dbReference type="PANTHER" id="PTHR37294:SF1">
    <property type="entry name" value="3'-5' EXORIBONUCLEASE YHAM"/>
    <property type="match status" value="1"/>
</dbReference>
<proteinExistence type="predicted"/>
<dbReference type="Gene3D" id="1.10.3210.10">
    <property type="entry name" value="Hypothetical protein af1432"/>
    <property type="match status" value="1"/>
</dbReference>
<dbReference type="SMART" id="SM00471">
    <property type="entry name" value="HDc"/>
    <property type="match status" value="1"/>
</dbReference>
<dbReference type="SUPFAM" id="SSF109604">
    <property type="entry name" value="HD-domain/PDEase-like"/>
    <property type="match status" value="1"/>
</dbReference>
<sequence>MIKDFKAGIKVCQTVLVRVQKVGNSSNGGVFARGMLEDNSGRIAFICFDAMLVDKLRELEGPTAFMMGGNVDINKFNNDMTLQVVIQRLENLLPQDDISNLLPHGDFDVEAYKTKLANYIKAVRTPGLRMLLETIFSGATYERFVTNPAGMRMHHAYLGGLLQHSVDVTGLAVALAEQIEGVDKDLVIAGALLHDIGKIREISAEIGFPYTSEGRLLGHITMSCMMVQEAAAKLRLPSSRLEQLQHILLSHHGDNEKGSPVACSTREAFVVHYADEINAVMNQFDVHDGKSAWEFNRMLGRNILVDKL</sequence>
<dbReference type="PROSITE" id="PS51831">
    <property type="entry name" value="HD"/>
    <property type="match status" value="1"/>
</dbReference>
<dbReference type="PANTHER" id="PTHR37294">
    <property type="entry name" value="3'-5' EXORIBONUCLEASE YHAM"/>
    <property type="match status" value="1"/>
</dbReference>
<dbReference type="AlphaFoldDB" id="A0A1Q6R6A2"/>
<accession>A0A1Q6R6A2</accession>
<comment type="caution">
    <text evidence="3">The sequence shown here is derived from an EMBL/GenBank/DDBJ whole genome shotgun (WGS) entry which is preliminary data.</text>
</comment>
<dbReference type="Pfam" id="PF01966">
    <property type="entry name" value="HD"/>
    <property type="match status" value="1"/>
</dbReference>